<keyword evidence="10" id="KW-1006">Bacterial flagellum protein export</keyword>
<dbReference type="GO" id="GO:0009288">
    <property type="term" value="C:bacterial-type flagellum"/>
    <property type="evidence" value="ECO:0007669"/>
    <property type="project" value="InterPro"/>
</dbReference>
<evidence type="ECO:0000313" key="12">
    <source>
        <dbReference type="EMBL" id="PWK83076.1"/>
    </source>
</evidence>
<name>A0A316HRK8_9GAMM</name>
<comment type="similarity">
    <text evidence="2">Belongs to the FliJ family.</text>
</comment>
<keyword evidence="12" id="KW-0282">Flagellum</keyword>
<keyword evidence="13" id="KW-1185">Reference proteome</keyword>
<dbReference type="GO" id="GO:0003774">
    <property type="term" value="F:cytoskeletal motor activity"/>
    <property type="evidence" value="ECO:0007669"/>
    <property type="project" value="InterPro"/>
</dbReference>
<feature type="region of interest" description="Disordered" evidence="11">
    <location>
        <begin position="110"/>
        <end position="147"/>
    </location>
</feature>
<keyword evidence="8" id="KW-0653">Protein transport</keyword>
<dbReference type="EMBL" id="QGHC01000014">
    <property type="protein sequence ID" value="PWK83076.1"/>
    <property type="molecule type" value="Genomic_DNA"/>
</dbReference>
<dbReference type="NCBIfam" id="TIGR02473">
    <property type="entry name" value="flagell_FliJ"/>
    <property type="match status" value="1"/>
</dbReference>
<dbReference type="Gene3D" id="1.10.287.1700">
    <property type="match status" value="1"/>
</dbReference>
<feature type="compositionally biased region" description="Basic and acidic residues" evidence="11">
    <location>
        <begin position="115"/>
        <end position="147"/>
    </location>
</feature>
<evidence type="ECO:0000256" key="10">
    <source>
        <dbReference type="ARBA" id="ARBA00023225"/>
    </source>
</evidence>
<dbReference type="GO" id="GO:0005886">
    <property type="term" value="C:plasma membrane"/>
    <property type="evidence" value="ECO:0007669"/>
    <property type="project" value="UniProtKB-SubCell"/>
</dbReference>
<evidence type="ECO:0000313" key="13">
    <source>
        <dbReference type="Proteomes" id="UP000245812"/>
    </source>
</evidence>
<keyword evidence="5" id="KW-1003">Cell membrane</keyword>
<evidence type="ECO:0000256" key="6">
    <source>
        <dbReference type="ARBA" id="ARBA00022500"/>
    </source>
</evidence>
<dbReference type="InterPro" id="IPR012823">
    <property type="entry name" value="Flagell_FliJ"/>
</dbReference>
<keyword evidence="12" id="KW-0966">Cell projection</keyword>
<dbReference type="GO" id="GO:0044781">
    <property type="term" value="P:bacterial-type flagellum organization"/>
    <property type="evidence" value="ECO:0007669"/>
    <property type="project" value="UniProtKB-KW"/>
</dbReference>
<evidence type="ECO:0000256" key="4">
    <source>
        <dbReference type="ARBA" id="ARBA00022448"/>
    </source>
</evidence>
<keyword evidence="12" id="KW-0969">Cilium</keyword>
<dbReference type="GO" id="GO:0015031">
    <property type="term" value="P:protein transport"/>
    <property type="evidence" value="ECO:0007669"/>
    <property type="project" value="UniProtKB-KW"/>
</dbReference>
<accession>A0A316HRK8</accession>
<dbReference type="PANTHER" id="PTHR38786">
    <property type="entry name" value="FLAGELLAR FLIJ PROTEIN"/>
    <property type="match status" value="1"/>
</dbReference>
<protein>
    <recommendedName>
        <fullName evidence="3">Flagellar FliJ protein</fullName>
    </recommendedName>
</protein>
<evidence type="ECO:0000256" key="3">
    <source>
        <dbReference type="ARBA" id="ARBA00020392"/>
    </source>
</evidence>
<dbReference type="PRINTS" id="PR01004">
    <property type="entry name" value="FLGFLIJ"/>
</dbReference>
<dbReference type="GO" id="GO:0071973">
    <property type="term" value="P:bacterial-type flagellum-dependent cell motility"/>
    <property type="evidence" value="ECO:0007669"/>
    <property type="project" value="InterPro"/>
</dbReference>
<gene>
    <name evidence="12" type="ORF">C7456_11424</name>
</gene>
<dbReference type="PANTHER" id="PTHR38786:SF1">
    <property type="entry name" value="FLAGELLAR FLIJ PROTEIN"/>
    <property type="match status" value="1"/>
</dbReference>
<organism evidence="12 13">
    <name type="scientific">Fulvimonas soli</name>
    <dbReference type="NCBI Taxonomy" id="155197"/>
    <lineage>
        <taxon>Bacteria</taxon>
        <taxon>Pseudomonadati</taxon>
        <taxon>Pseudomonadota</taxon>
        <taxon>Gammaproteobacteria</taxon>
        <taxon>Lysobacterales</taxon>
        <taxon>Rhodanobacteraceae</taxon>
        <taxon>Fulvimonas</taxon>
    </lineage>
</organism>
<dbReference type="InterPro" id="IPR052570">
    <property type="entry name" value="FliJ"/>
</dbReference>
<evidence type="ECO:0000256" key="1">
    <source>
        <dbReference type="ARBA" id="ARBA00004413"/>
    </source>
</evidence>
<dbReference type="Pfam" id="PF02050">
    <property type="entry name" value="FliJ"/>
    <property type="match status" value="1"/>
</dbReference>
<keyword evidence="7" id="KW-1005">Bacterial flagellum biogenesis</keyword>
<proteinExistence type="inferred from homology"/>
<evidence type="ECO:0000256" key="11">
    <source>
        <dbReference type="SAM" id="MobiDB-lite"/>
    </source>
</evidence>
<evidence type="ECO:0000256" key="8">
    <source>
        <dbReference type="ARBA" id="ARBA00022927"/>
    </source>
</evidence>
<reference evidence="12 13" key="1">
    <citation type="submission" date="2018-05" db="EMBL/GenBank/DDBJ databases">
        <title>Genomic Encyclopedia of Type Strains, Phase IV (KMG-IV): sequencing the most valuable type-strain genomes for metagenomic binning, comparative biology and taxonomic classification.</title>
        <authorList>
            <person name="Goeker M."/>
        </authorList>
    </citation>
    <scope>NUCLEOTIDE SEQUENCE [LARGE SCALE GENOMIC DNA]</scope>
    <source>
        <strain evidence="12 13">DSM 14263</strain>
    </source>
</reference>
<dbReference type="InterPro" id="IPR018006">
    <property type="entry name" value="Flag_FliJ_proteobac"/>
</dbReference>
<keyword evidence="6" id="KW-0145">Chemotaxis</keyword>
<keyword evidence="4" id="KW-0813">Transport</keyword>
<dbReference type="GO" id="GO:0006935">
    <property type="term" value="P:chemotaxis"/>
    <property type="evidence" value="ECO:0007669"/>
    <property type="project" value="UniProtKB-KW"/>
</dbReference>
<keyword evidence="9" id="KW-0472">Membrane</keyword>
<comment type="caution">
    <text evidence="12">The sequence shown here is derived from an EMBL/GenBank/DDBJ whole genome shotgun (WGS) entry which is preliminary data.</text>
</comment>
<feature type="region of interest" description="Disordered" evidence="11">
    <location>
        <begin position="1"/>
        <end position="23"/>
    </location>
</feature>
<dbReference type="InterPro" id="IPR053716">
    <property type="entry name" value="Flag_assembly_chemotaxis_eff"/>
</dbReference>
<dbReference type="Proteomes" id="UP000245812">
    <property type="component" value="Unassembled WGS sequence"/>
</dbReference>
<evidence type="ECO:0000256" key="9">
    <source>
        <dbReference type="ARBA" id="ARBA00023136"/>
    </source>
</evidence>
<dbReference type="AlphaFoldDB" id="A0A316HRK8"/>
<dbReference type="RefSeq" id="WP_109724558.1">
    <property type="nucleotide sequence ID" value="NZ_MSZV01000064.1"/>
</dbReference>
<evidence type="ECO:0000256" key="2">
    <source>
        <dbReference type="ARBA" id="ARBA00010004"/>
    </source>
</evidence>
<evidence type="ECO:0000256" key="7">
    <source>
        <dbReference type="ARBA" id="ARBA00022795"/>
    </source>
</evidence>
<dbReference type="OrthoDB" id="5951725at2"/>
<evidence type="ECO:0000256" key="5">
    <source>
        <dbReference type="ARBA" id="ARBA00022475"/>
    </source>
</evidence>
<comment type="subcellular location">
    <subcellularLocation>
        <location evidence="1">Cell membrane</location>
        <topology evidence="1">Peripheral membrane protein</topology>
        <orientation evidence="1">Cytoplasmic side</orientation>
    </subcellularLocation>
</comment>
<sequence>MSDRAERLQPAADQARQRSEDAVQRLAEQQQALIKAERQLAELRGYRQEYALDEGGGGLSVAALLNRQQFVERIDRAIAQQQREIERQRRMLEHARAQWREAHAREAALDSVIGRYREEERKREERREQNEVDERAQRRRPPGERSP</sequence>